<dbReference type="Proteomes" id="UP001642520">
    <property type="component" value="Unassembled WGS sequence"/>
</dbReference>
<name>A0ABP1N4C3_XYLVO</name>
<gene>
    <name evidence="1" type="ORF">XYLVIOL_LOCUS1088</name>
</gene>
<accession>A0ABP1N4C3</accession>
<sequence>MSVIVKCERPYNKKNLKNMIESCGCCPPMDPQCPPLCQTSCPPEPIICYTCPPPSVCKPNCSPPMPLTCMPCPPQTALLPRPPRPFVCPPCTGHPCITCAPLPKPVPAPFEVGPVFRAPITTGGLFYIGTVRWFPCSPCLPC</sequence>
<keyword evidence="2" id="KW-1185">Reference proteome</keyword>
<reference evidence="1 2" key="1">
    <citation type="submission" date="2024-08" db="EMBL/GenBank/DDBJ databases">
        <authorList>
            <person name="Will J Nash"/>
            <person name="Angela Man"/>
            <person name="Seanna McTaggart"/>
            <person name="Kendall Baker"/>
            <person name="Tom Barker"/>
            <person name="Leah Catchpole"/>
            <person name="Alex Durrant"/>
            <person name="Karim Gharbi"/>
            <person name="Naomi Irish"/>
            <person name="Gemy Kaithakottil"/>
            <person name="Debby Ku"/>
            <person name="Aaliyah Providence"/>
            <person name="Felix Shaw"/>
            <person name="David Swarbreck"/>
            <person name="Chris Watkins"/>
            <person name="Ann M. McCartney"/>
            <person name="Giulio Formenti"/>
            <person name="Alice Mouton"/>
            <person name="Noel Vella"/>
            <person name="Bjorn M von Reumont"/>
            <person name="Adriana Vella"/>
            <person name="Wilfried Haerty"/>
        </authorList>
    </citation>
    <scope>NUCLEOTIDE SEQUENCE [LARGE SCALE GENOMIC DNA]</scope>
</reference>
<comment type="caution">
    <text evidence="1">The sequence shown here is derived from an EMBL/GenBank/DDBJ whole genome shotgun (WGS) entry which is preliminary data.</text>
</comment>
<protein>
    <recommendedName>
        <fullName evidence="3">Sperm mitochondrial-associated cysteine-rich protein-like</fullName>
    </recommendedName>
</protein>
<evidence type="ECO:0000313" key="2">
    <source>
        <dbReference type="Proteomes" id="UP001642520"/>
    </source>
</evidence>
<organism evidence="1 2">
    <name type="scientific">Xylocopa violacea</name>
    <name type="common">Violet carpenter bee</name>
    <name type="synonym">Apis violacea</name>
    <dbReference type="NCBI Taxonomy" id="135666"/>
    <lineage>
        <taxon>Eukaryota</taxon>
        <taxon>Metazoa</taxon>
        <taxon>Ecdysozoa</taxon>
        <taxon>Arthropoda</taxon>
        <taxon>Hexapoda</taxon>
        <taxon>Insecta</taxon>
        <taxon>Pterygota</taxon>
        <taxon>Neoptera</taxon>
        <taxon>Endopterygota</taxon>
        <taxon>Hymenoptera</taxon>
        <taxon>Apocrita</taxon>
        <taxon>Aculeata</taxon>
        <taxon>Apoidea</taxon>
        <taxon>Anthophila</taxon>
        <taxon>Apidae</taxon>
        <taxon>Xylocopa</taxon>
        <taxon>Xylocopa</taxon>
    </lineage>
</organism>
<evidence type="ECO:0000313" key="1">
    <source>
        <dbReference type="EMBL" id="CAL7934561.1"/>
    </source>
</evidence>
<proteinExistence type="predicted"/>
<evidence type="ECO:0008006" key="3">
    <source>
        <dbReference type="Google" id="ProtNLM"/>
    </source>
</evidence>
<dbReference type="EMBL" id="CAXAJV020001281">
    <property type="protein sequence ID" value="CAL7934561.1"/>
    <property type="molecule type" value="Genomic_DNA"/>
</dbReference>